<organism evidence="2">
    <name type="scientific">Ganoderma boninense</name>
    <dbReference type="NCBI Taxonomy" id="34458"/>
    <lineage>
        <taxon>Eukaryota</taxon>
        <taxon>Fungi</taxon>
        <taxon>Dikarya</taxon>
        <taxon>Basidiomycota</taxon>
        <taxon>Agaricomycotina</taxon>
        <taxon>Agaricomycetes</taxon>
        <taxon>Polyporales</taxon>
        <taxon>Polyporaceae</taxon>
        <taxon>Ganoderma</taxon>
    </lineage>
</organism>
<dbReference type="PANTHER" id="PTHR13271">
    <property type="entry name" value="UNCHARACTERIZED PUTATIVE METHYLTRANSFERASE"/>
    <property type="match status" value="1"/>
</dbReference>
<evidence type="ECO:0000256" key="1">
    <source>
        <dbReference type="SAM" id="MobiDB-lite"/>
    </source>
</evidence>
<dbReference type="SUPFAM" id="SSF82199">
    <property type="entry name" value="SET domain"/>
    <property type="match status" value="1"/>
</dbReference>
<dbReference type="GO" id="GO:0005634">
    <property type="term" value="C:nucleus"/>
    <property type="evidence" value="ECO:0007669"/>
    <property type="project" value="TreeGrafter"/>
</dbReference>
<proteinExistence type="predicted"/>
<name>A0A5K1JVC3_9APHY</name>
<dbReference type="EMBL" id="LR724772">
    <property type="protein sequence ID" value="VWO95388.1"/>
    <property type="molecule type" value="Genomic_DNA"/>
</dbReference>
<feature type="region of interest" description="Disordered" evidence="1">
    <location>
        <begin position="164"/>
        <end position="183"/>
    </location>
</feature>
<dbReference type="InterPro" id="IPR046341">
    <property type="entry name" value="SET_dom_sf"/>
</dbReference>
<reference evidence="2" key="1">
    <citation type="submission" date="2019-10" db="EMBL/GenBank/DDBJ databases">
        <authorList>
            <person name="Nor Muhammad N."/>
        </authorList>
    </citation>
    <scope>NUCLEOTIDE SEQUENCE</scope>
</reference>
<evidence type="ECO:0000313" key="2">
    <source>
        <dbReference type="EMBL" id="VWO95388.1"/>
    </source>
</evidence>
<gene>
    <name evidence="2" type="primary">P31498</name>
</gene>
<dbReference type="GO" id="GO:0016279">
    <property type="term" value="F:protein-lysine N-methyltransferase activity"/>
    <property type="evidence" value="ECO:0007669"/>
    <property type="project" value="TreeGrafter"/>
</dbReference>
<accession>A0A5K1JVC3</accession>
<protein>
    <submittedName>
        <fullName evidence="2">Effector protein YopJ (Virulence factor YopJ)</fullName>
    </submittedName>
</protein>
<dbReference type="Gene3D" id="3.90.1410.10">
    <property type="entry name" value="set domain protein methyltransferase, domain 1"/>
    <property type="match status" value="1"/>
</dbReference>
<dbReference type="CDD" id="cd10527">
    <property type="entry name" value="SET_LSMT"/>
    <property type="match status" value="1"/>
</dbReference>
<dbReference type="InterPro" id="IPR050600">
    <property type="entry name" value="SETD3_SETD6_MTase"/>
</dbReference>
<dbReference type="PANTHER" id="PTHR13271:SF34">
    <property type="entry name" value="N-LYSINE METHYLTRANSFERASE SETD6"/>
    <property type="match status" value="1"/>
</dbReference>
<sequence length="443" mass="47891">MMRTSPYPSHYTQNISGRLLGSDSRWHGYLQSLPANTVPIARLWGHHHAFPDLDASDAARWLHGTEVQRELQDEEGASLVDEIENFYRSEAHPLLESAKLQPTLPGFLHAYSLVCSRAFLVDAYHGLSMVPVADAFNHAHHNHVQLASEYDVCPTCGSLSECAHDRQGGTTEDSSPAAPSIDPTDTVDMVTVCSIPPGAEVFNTYGATLGNAALLARYGFVLDGGETDTVTFGWPGSSLDLGRGSDRWETPYSTANSEGAAIVDRGSSLVYVPESGTGRSALSINSDGQISVALFIWAVVNALPQELPHAHGDMVLRVCSALVEIEALRDTDEDEDAPMRSRPHQTEAMRVLMAAAGTLKRVCANRVANMGLQGHRGESIEALVEVLDSLPKDREKTRMALEYLLSERAILGACAAAWEDIELTIGPDACNTAFVEDVQDPTA</sequence>
<dbReference type="AlphaFoldDB" id="A0A5K1JVC3"/>